<dbReference type="Proteomes" id="UP000647172">
    <property type="component" value="Unassembled WGS sequence"/>
</dbReference>
<evidence type="ECO:0000313" key="1">
    <source>
        <dbReference type="EMBL" id="GIE49633.1"/>
    </source>
</evidence>
<accession>A0A919JFA5</accession>
<protein>
    <submittedName>
        <fullName evidence="1">Uncharacterized protein</fullName>
    </submittedName>
</protein>
<dbReference type="RefSeq" id="WP_203769050.1">
    <property type="nucleotide sequence ID" value="NZ_BAAAYJ010000038.1"/>
</dbReference>
<evidence type="ECO:0000313" key="2">
    <source>
        <dbReference type="Proteomes" id="UP000647172"/>
    </source>
</evidence>
<gene>
    <name evidence="1" type="ORF">Ani05nite_31670</name>
</gene>
<organism evidence="1 2">
    <name type="scientific">Actinoplanes nipponensis</name>
    <dbReference type="NCBI Taxonomy" id="135950"/>
    <lineage>
        <taxon>Bacteria</taxon>
        <taxon>Bacillati</taxon>
        <taxon>Actinomycetota</taxon>
        <taxon>Actinomycetes</taxon>
        <taxon>Micromonosporales</taxon>
        <taxon>Micromonosporaceae</taxon>
        <taxon>Actinoplanes</taxon>
    </lineage>
</organism>
<sequence length="199" mass="21485">MSFDAGPEPVVKGATITLTGRVWRTARGNQTTVDFYFHPATAPANSYTYQGSATTTDAGDFRRRVVAQTTGTWKAVFAGSASRRNAARLDTVQVFQRRSREIAGWSAQTPSWQSPALRIPTPEYKAVVNWTCPATGSPFIHLSWTARGGGSEYVHGAQPAGALTLAGHAGGRRGSFRVTTSADCTWRVRVFSGITVFQV</sequence>
<keyword evidence="2" id="KW-1185">Reference proteome</keyword>
<proteinExistence type="predicted"/>
<comment type="caution">
    <text evidence="1">The sequence shown here is derived from an EMBL/GenBank/DDBJ whole genome shotgun (WGS) entry which is preliminary data.</text>
</comment>
<name>A0A919JFA5_9ACTN</name>
<reference evidence="1" key="1">
    <citation type="submission" date="2021-01" db="EMBL/GenBank/DDBJ databases">
        <title>Whole genome shotgun sequence of Actinoplanes nipponensis NBRC 14063.</title>
        <authorList>
            <person name="Komaki H."/>
            <person name="Tamura T."/>
        </authorList>
    </citation>
    <scope>NUCLEOTIDE SEQUENCE</scope>
    <source>
        <strain evidence="1">NBRC 14063</strain>
    </source>
</reference>
<dbReference type="EMBL" id="BOMQ01000036">
    <property type="protein sequence ID" value="GIE49633.1"/>
    <property type="molecule type" value="Genomic_DNA"/>
</dbReference>
<dbReference type="AlphaFoldDB" id="A0A919JFA5"/>